<protein>
    <submittedName>
        <fullName evidence="5">Molybdopterin-dependent oxidoreductase</fullName>
    </submittedName>
</protein>
<dbReference type="Pfam" id="PF03404">
    <property type="entry name" value="Mo-co_dimer"/>
    <property type="match status" value="1"/>
</dbReference>
<sequence length="528" mass="54834">MTTSAPAQPGARPEGRRASRGDVALAALAGVLAAALTLGVAQVLAALLAPTAAPVIAVGDAFVDLTPGWLKDFAIDTFGTNDKTALLVGIGLVLAVLAVAAGVLGRVQRRLGDAVVIVLGGVGAVAAGTRPDAGALAPLPSLLGAVAGLVALHLLLDRLPARGARGPQGSSRRGFLTAAGITGVAAVASFVGGRALGAASRGVASARSALRVPAPATTAPPVPEAVDVGVDGVEPWQTPNEEFYRIDTALTVPQVDPSTWTLKIHGMVEEEVEIDFAELTSGELLETWVTLTCVSNQVGGRLISNARWVGLPIRELLARARPTGGADMVLSTSADGWTASTPLEALTDDDVDAILAVQMNGEPLPTEHGFPVRMVVPGLYGFVSATKWVVDLEVTTYAAKTAYWTDRGWSERGPIKTASRIEVPTPLERQPVGDAVAAGTAWAQGRGIAKVEVQVDDGEWQEAELAASYNDQTWVQWRFGYQLTEGSHSLTVRATDSTGMTQREERVDPIPDGAEGWHSITVTGTSEA</sequence>
<keyword evidence="6" id="KW-1185">Reference proteome</keyword>
<keyword evidence="2" id="KW-1133">Transmembrane helix</keyword>
<dbReference type="InterPro" id="IPR005066">
    <property type="entry name" value="MoCF_OxRdtse_dimer"/>
</dbReference>
<keyword evidence="2" id="KW-0472">Membrane</keyword>
<dbReference type="SUPFAM" id="SSF56524">
    <property type="entry name" value="Oxidoreductase molybdopterin-binding domain"/>
    <property type="match status" value="1"/>
</dbReference>
<evidence type="ECO:0000256" key="1">
    <source>
        <dbReference type="SAM" id="MobiDB-lite"/>
    </source>
</evidence>
<name>A0ABU8RJK7_9ACTN</name>
<comment type="caution">
    <text evidence="5">The sequence shown here is derived from an EMBL/GenBank/DDBJ whole genome shotgun (WGS) entry which is preliminary data.</text>
</comment>
<dbReference type="RefSeq" id="WP_339574625.1">
    <property type="nucleotide sequence ID" value="NZ_JBBIAA010000006.1"/>
</dbReference>
<evidence type="ECO:0000259" key="4">
    <source>
        <dbReference type="Pfam" id="PF03404"/>
    </source>
</evidence>
<feature type="domain" description="Oxidoreductase molybdopterin-binding" evidence="3">
    <location>
        <begin position="250"/>
        <end position="401"/>
    </location>
</feature>
<evidence type="ECO:0000259" key="3">
    <source>
        <dbReference type="Pfam" id="PF00174"/>
    </source>
</evidence>
<feature type="transmembrane region" description="Helical" evidence="2">
    <location>
        <begin position="135"/>
        <end position="155"/>
    </location>
</feature>
<feature type="domain" description="Moybdenum cofactor oxidoreductase dimerisation" evidence="4">
    <location>
        <begin position="436"/>
        <end position="508"/>
    </location>
</feature>
<feature type="transmembrane region" description="Helical" evidence="2">
    <location>
        <begin position="23"/>
        <end position="49"/>
    </location>
</feature>
<keyword evidence="2" id="KW-0812">Transmembrane</keyword>
<accession>A0ABU8RJK7</accession>
<dbReference type="InterPro" id="IPR036374">
    <property type="entry name" value="OxRdtase_Mopterin-bd_sf"/>
</dbReference>
<evidence type="ECO:0000313" key="6">
    <source>
        <dbReference type="Proteomes" id="UP001387100"/>
    </source>
</evidence>
<dbReference type="PANTHER" id="PTHR19372">
    <property type="entry name" value="SULFITE REDUCTASE"/>
    <property type="match status" value="1"/>
</dbReference>
<evidence type="ECO:0000313" key="5">
    <source>
        <dbReference type="EMBL" id="MEJ5945245.1"/>
    </source>
</evidence>
<proteinExistence type="predicted"/>
<reference evidence="5 6" key="1">
    <citation type="journal article" date="2017" name="Int. J. Syst. Evol. Microbiol.">
        <title>Pseudokineococcus basanitobsidens sp. nov., isolated from volcanic rock.</title>
        <authorList>
            <person name="Lee D.W."/>
            <person name="Park M.Y."/>
            <person name="Kim J.J."/>
            <person name="Kim B.S."/>
        </authorList>
    </citation>
    <scope>NUCLEOTIDE SEQUENCE [LARGE SCALE GENOMIC DNA]</scope>
    <source>
        <strain evidence="5 6">DSM 103726</strain>
    </source>
</reference>
<feature type="transmembrane region" description="Helical" evidence="2">
    <location>
        <begin position="175"/>
        <end position="197"/>
    </location>
</feature>
<dbReference type="PANTHER" id="PTHR19372:SF7">
    <property type="entry name" value="SULFITE OXIDASE, MITOCHONDRIAL"/>
    <property type="match status" value="1"/>
</dbReference>
<feature type="transmembrane region" description="Helical" evidence="2">
    <location>
        <begin position="85"/>
        <end position="104"/>
    </location>
</feature>
<evidence type="ECO:0000256" key="2">
    <source>
        <dbReference type="SAM" id="Phobius"/>
    </source>
</evidence>
<dbReference type="Gene3D" id="3.90.420.10">
    <property type="entry name" value="Oxidoreductase, molybdopterin-binding domain"/>
    <property type="match status" value="1"/>
</dbReference>
<dbReference type="SUPFAM" id="SSF81296">
    <property type="entry name" value="E set domains"/>
    <property type="match status" value="1"/>
</dbReference>
<feature type="region of interest" description="Disordered" evidence="1">
    <location>
        <begin position="507"/>
        <end position="528"/>
    </location>
</feature>
<gene>
    <name evidence="5" type="ORF">WDZ17_08050</name>
</gene>
<dbReference type="EMBL" id="JBBIAA010000006">
    <property type="protein sequence ID" value="MEJ5945245.1"/>
    <property type="molecule type" value="Genomic_DNA"/>
</dbReference>
<feature type="transmembrane region" description="Helical" evidence="2">
    <location>
        <begin position="111"/>
        <end position="129"/>
    </location>
</feature>
<dbReference type="InterPro" id="IPR014756">
    <property type="entry name" value="Ig_E-set"/>
</dbReference>
<dbReference type="Pfam" id="PF00174">
    <property type="entry name" value="Oxidored_molyb"/>
    <property type="match status" value="1"/>
</dbReference>
<dbReference type="InterPro" id="IPR000572">
    <property type="entry name" value="OxRdtase_Mopterin-bd_dom"/>
</dbReference>
<dbReference type="Proteomes" id="UP001387100">
    <property type="component" value="Unassembled WGS sequence"/>
</dbReference>
<organism evidence="5 6">
    <name type="scientific">Pseudokineococcus basanitobsidens</name>
    <dbReference type="NCBI Taxonomy" id="1926649"/>
    <lineage>
        <taxon>Bacteria</taxon>
        <taxon>Bacillati</taxon>
        <taxon>Actinomycetota</taxon>
        <taxon>Actinomycetes</taxon>
        <taxon>Kineosporiales</taxon>
        <taxon>Kineosporiaceae</taxon>
        <taxon>Pseudokineococcus</taxon>
    </lineage>
</organism>
<dbReference type="Gene3D" id="2.60.40.650">
    <property type="match status" value="1"/>
</dbReference>